<accession>A0AAN7RE94</accession>
<feature type="region of interest" description="Disordered" evidence="2">
    <location>
        <begin position="1"/>
        <end position="35"/>
    </location>
</feature>
<dbReference type="InterPro" id="IPR046527">
    <property type="entry name" value="PIR2-like_helical"/>
</dbReference>
<dbReference type="InterPro" id="IPR013083">
    <property type="entry name" value="Znf_RING/FYVE/PHD"/>
</dbReference>
<feature type="domain" description="RING-type" evidence="3">
    <location>
        <begin position="664"/>
        <end position="704"/>
    </location>
</feature>
<dbReference type="Proteomes" id="UP001346149">
    <property type="component" value="Unassembled WGS sequence"/>
</dbReference>
<dbReference type="Pfam" id="PF13920">
    <property type="entry name" value="zf-C3HC4_3"/>
    <property type="match status" value="1"/>
</dbReference>
<dbReference type="Gene3D" id="3.30.40.10">
    <property type="entry name" value="Zinc/RING finger domain, C3HC4 (zinc finger)"/>
    <property type="match status" value="1"/>
</dbReference>
<dbReference type="CDD" id="cd23128">
    <property type="entry name" value="RING-HC_MIP1-like"/>
    <property type="match status" value="1"/>
</dbReference>
<feature type="compositionally biased region" description="Basic and acidic residues" evidence="2">
    <location>
        <begin position="623"/>
        <end position="638"/>
    </location>
</feature>
<dbReference type="InterPro" id="IPR001841">
    <property type="entry name" value="Znf_RING"/>
</dbReference>
<proteinExistence type="predicted"/>
<dbReference type="AlphaFoldDB" id="A0AAN7RE94"/>
<keyword evidence="5" id="KW-1185">Reference proteome</keyword>
<evidence type="ECO:0000256" key="1">
    <source>
        <dbReference type="PROSITE-ProRule" id="PRU00175"/>
    </source>
</evidence>
<feature type="region of interest" description="Disordered" evidence="2">
    <location>
        <begin position="607"/>
        <end position="638"/>
    </location>
</feature>
<feature type="compositionally biased region" description="Polar residues" evidence="2">
    <location>
        <begin position="607"/>
        <end position="622"/>
    </location>
</feature>
<keyword evidence="1" id="KW-0479">Metal-binding</keyword>
<protein>
    <recommendedName>
        <fullName evidence="3">RING-type domain-containing protein</fullName>
    </recommendedName>
</protein>
<keyword evidence="1" id="KW-0863">Zinc-finger</keyword>
<gene>
    <name evidence="4" type="ORF">SAY86_028542</name>
</gene>
<comment type="caution">
    <text evidence="4">The sequence shown here is derived from an EMBL/GenBank/DDBJ whole genome shotgun (WGS) entry which is preliminary data.</text>
</comment>
<organism evidence="4 5">
    <name type="scientific">Trapa natans</name>
    <name type="common">Water chestnut</name>
    <dbReference type="NCBI Taxonomy" id="22666"/>
    <lineage>
        <taxon>Eukaryota</taxon>
        <taxon>Viridiplantae</taxon>
        <taxon>Streptophyta</taxon>
        <taxon>Embryophyta</taxon>
        <taxon>Tracheophyta</taxon>
        <taxon>Spermatophyta</taxon>
        <taxon>Magnoliopsida</taxon>
        <taxon>eudicotyledons</taxon>
        <taxon>Gunneridae</taxon>
        <taxon>Pentapetalae</taxon>
        <taxon>rosids</taxon>
        <taxon>malvids</taxon>
        <taxon>Myrtales</taxon>
        <taxon>Lythraceae</taxon>
        <taxon>Trapa</taxon>
    </lineage>
</organism>
<dbReference type="PANTHER" id="PTHR46405">
    <property type="entry name" value="OS05G0141500 PROTEIN"/>
    <property type="match status" value="1"/>
</dbReference>
<dbReference type="EMBL" id="JAXQNO010000006">
    <property type="protein sequence ID" value="KAK4796216.1"/>
    <property type="molecule type" value="Genomic_DNA"/>
</dbReference>
<evidence type="ECO:0000313" key="5">
    <source>
        <dbReference type="Proteomes" id="UP001346149"/>
    </source>
</evidence>
<sequence>MSCSVRGKHVRASRRLRSVKKPPPPTTTMDSPIDYSSPITKTMIDPNHNPANCQLCLNPSPLPFANPTFNFDDSGGWRYCTEEQLEDILVKSLEFLYSEVLSRLVGLGYDEETALRAVLRNGHCYGANDVLTNILHNALAYLKRVSDGGCDGGGAITGENDHVFSDLRQLQEYTLAAMVCLMQQLRPHLSRGDAMWCLLMSDLHVGRASTIEIPNIAPQLLSNDGSTSSSSIIEGCSSSAAVVGVSAPQSFQFHSPWGRGSNVAAEFPTNEPFPDIECPRRFNLSPTMKSLLNRNVTAFCLGFRSNPKHLLQPQVQVGSSSSTIGEGGGILGVEQSGEPKTPRTTDLVNSILSKFQELKLDEKSVEDQKDEVILSLLQQIKDLEKQVKERKEWAHEKAMQAAKRLSSDLTELKVLRMEMEETQRLKKGKPTLEETTMKRLSEMEDALRKASGQVDRANAVVRRLETENAEIRAEIEASKLSASESVASCLEVEKREKKCLKRLKAWEKQKKKLQEEIAEEKGKISQLQLELVQVEQDTKEAEVKWKQVAKEKELALAQVEEERRLKESMEGINKRKIEALRLKIEIDFQRHKDDVKRLEQELSCLESSMQSTDHNTNGSNKNLPKDPQRVKSEKEKPKGETIALLLSQLDSMEDSPEINADRRCLLCKKDEVSVVFLPCAHQVICSKCSENYGKKGKAACPCCHCLIEQKIRVFGASS</sequence>
<dbReference type="InterPro" id="IPR046934">
    <property type="entry name" value="PIR2-like"/>
</dbReference>
<name>A0AAN7RE94_TRANT</name>
<feature type="compositionally biased region" description="Basic residues" evidence="2">
    <location>
        <begin position="1"/>
        <end position="20"/>
    </location>
</feature>
<dbReference type="PANTHER" id="PTHR46405:SF3">
    <property type="entry name" value="RING_U-BOX SUPERFAMILY PROTEIN"/>
    <property type="match status" value="1"/>
</dbReference>
<keyword evidence="1" id="KW-0862">Zinc</keyword>
<dbReference type="PROSITE" id="PS50089">
    <property type="entry name" value="ZF_RING_2"/>
    <property type="match status" value="1"/>
</dbReference>
<evidence type="ECO:0000259" key="3">
    <source>
        <dbReference type="PROSITE" id="PS50089"/>
    </source>
</evidence>
<dbReference type="GO" id="GO:0008270">
    <property type="term" value="F:zinc ion binding"/>
    <property type="evidence" value="ECO:0007669"/>
    <property type="project" value="UniProtKB-KW"/>
</dbReference>
<reference evidence="4 5" key="1">
    <citation type="journal article" date="2023" name="Hortic Res">
        <title>Pangenome of water caltrop reveals structural variations and asymmetric subgenome divergence after allopolyploidization.</title>
        <authorList>
            <person name="Zhang X."/>
            <person name="Chen Y."/>
            <person name="Wang L."/>
            <person name="Yuan Y."/>
            <person name="Fang M."/>
            <person name="Shi L."/>
            <person name="Lu R."/>
            <person name="Comes H.P."/>
            <person name="Ma Y."/>
            <person name="Chen Y."/>
            <person name="Huang G."/>
            <person name="Zhou Y."/>
            <person name="Zheng Z."/>
            <person name="Qiu Y."/>
        </authorList>
    </citation>
    <scope>NUCLEOTIDE SEQUENCE [LARGE SCALE GENOMIC DNA]</scope>
    <source>
        <strain evidence="4">F231</strain>
    </source>
</reference>
<dbReference type="Pfam" id="PF20235">
    <property type="entry name" value="PIR2-like_helical"/>
    <property type="match status" value="1"/>
</dbReference>
<evidence type="ECO:0000256" key="2">
    <source>
        <dbReference type="SAM" id="MobiDB-lite"/>
    </source>
</evidence>
<evidence type="ECO:0000313" key="4">
    <source>
        <dbReference type="EMBL" id="KAK4796216.1"/>
    </source>
</evidence>